<dbReference type="EMBL" id="HACG01013699">
    <property type="protein sequence ID" value="CEK60564.1"/>
    <property type="molecule type" value="Transcribed_RNA"/>
</dbReference>
<name>A0A0B6YW62_9EUPU</name>
<feature type="region of interest" description="Disordered" evidence="1">
    <location>
        <begin position="1"/>
        <end position="34"/>
    </location>
</feature>
<proteinExistence type="predicted"/>
<accession>A0A0B6YW62</accession>
<evidence type="ECO:0000313" key="2">
    <source>
        <dbReference type="EMBL" id="CEK60564.1"/>
    </source>
</evidence>
<dbReference type="AlphaFoldDB" id="A0A0B6YW62"/>
<gene>
    <name evidence="2" type="primary">ORF39758</name>
</gene>
<reference evidence="2" key="1">
    <citation type="submission" date="2014-12" db="EMBL/GenBank/DDBJ databases">
        <title>Insight into the proteome of Arion vulgaris.</title>
        <authorList>
            <person name="Aradska J."/>
            <person name="Bulat T."/>
            <person name="Smidak R."/>
            <person name="Sarate P."/>
            <person name="Gangsoo J."/>
            <person name="Sialana F."/>
            <person name="Bilban M."/>
            <person name="Lubec G."/>
        </authorList>
    </citation>
    <scope>NUCLEOTIDE SEQUENCE</scope>
    <source>
        <tissue evidence="2">Skin</tissue>
    </source>
</reference>
<organism evidence="2">
    <name type="scientific">Arion vulgaris</name>
    <dbReference type="NCBI Taxonomy" id="1028688"/>
    <lineage>
        <taxon>Eukaryota</taxon>
        <taxon>Metazoa</taxon>
        <taxon>Spiralia</taxon>
        <taxon>Lophotrochozoa</taxon>
        <taxon>Mollusca</taxon>
        <taxon>Gastropoda</taxon>
        <taxon>Heterobranchia</taxon>
        <taxon>Euthyneura</taxon>
        <taxon>Panpulmonata</taxon>
        <taxon>Eupulmonata</taxon>
        <taxon>Stylommatophora</taxon>
        <taxon>Helicina</taxon>
        <taxon>Arionoidea</taxon>
        <taxon>Arionidae</taxon>
        <taxon>Arion</taxon>
    </lineage>
</organism>
<feature type="non-terminal residue" evidence="2">
    <location>
        <position position="1"/>
    </location>
</feature>
<feature type="compositionally biased region" description="Polar residues" evidence="1">
    <location>
        <begin position="19"/>
        <end position="34"/>
    </location>
</feature>
<sequence>QKEKIMCKEDAQNRDDVNSHSSNGTKTPSPSVGYNWRNTFEMDSASNSKIIHSTNKSQIENNDAFING</sequence>
<feature type="compositionally biased region" description="Basic and acidic residues" evidence="1">
    <location>
        <begin position="1"/>
        <end position="18"/>
    </location>
</feature>
<protein>
    <submittedName>
        <fullName evidence="2">Uncharacterized protein</fullName>
    </submittedName>
</protein>
<feature type="non-terminal residue" evidence="2">
    <location>
        <position position="68"/>
    </location>
</feature>
<evidence type="ECO:0000256" key="1">
    <source>
        <dbReference type="SAM" id="MobiDB-lite"/>
    </source>
</evidence>